<keyword evidence="1" id="KW-0812">Transmembrane</keyword>
<keyword evidence="1" id="KW-1133">Transmembrane helix</keyword>
<proteinExistence type="predicted"/>
<sequence>MDALVSMLLPVLAVIGGRYLYEGIQIVGSFVKTKLPVQAHAVALVVIQFGLLQFAQWIGLAMPESLDGFTPELVTATVSAAIAMGWHSISAKKP</sequence>
<feature type="transmembrane region" description="Helical" evidence="1">
    <location>
        <begin position="73"/>
        <end position="89"/>
    </location>
</feature>
<organism evidence="2">
    <name type="scientific">marine sediment metagenome</name>
    <dbReference type="NCBI Taxonomy" id="412755"/>
    <lineage>
        <taxon>unclassified sequences</taxon>
        <taxon>metagenomes</taxon>
        <taxon>ecological metagenomes</taxon>
    </lineage>
</organism>
<name>A0A0F9BBH1_9ZZZZ</name>
<dbReference type="AlphaFoldDB" id="A0A0F9BBH1"/>
<protein>
    <submittedName>
        <fullName evidence="2">Uncharacterized protein</fullName>
    </submittedName>
</protein>
<evidence type="ECO:0000256" key="1">
    <source>
        <dbReference type="SAM" id="Phobius"/>
    </source>
</evidence>
<evidence type="ECO:0000313" key="2">
    <source>
        <dbReference type="EMBL" id="KKL19244.1"/>
    </source>
</evidence>
<dbReference type="EMBL" id="LAZR01038558">
    <property type="protein sequence ID" value="KKL19244.1"/>
    <property type="molecule type" value="Genomic_DNA"/>
</dbReference>
<accession>A0A0F9BBH1</accession>
<reference evidence="2" key="1">
    <citation type="journal article" date="2015" name="Nature">
        <title>Complex archaea that bridge the gap between prokaryotes and eukaryotes.</title>
        <authorList>
            <person name="Spang A."/>
            <person name="Saw J.H."/>
            <person name="Jorgensen S.L."/>
            <person name="Zaremba-Niedzwiedzka K."/>
            <person name="Martijn J."/>
            <person name="Lind A.E."/>
            <person name="van Eijk R."/>
            <person name="Schleper C."/>
            <person name="Guy L."/>
            <person name="Ettema T.J."/>
        </authorList>
    </citation>
    <scope>NUCLEOTIDE SEQUENCE</scope>
</reference>
<comment type="caution">
    <text evidence="2">The sequence shown here is derived from an EMBL/GenBank/DDBJ whole genome shotgun (WGS) entry which is preliminary data.</text>
</comment>
<gene>
    <name evidence="2" type="ORF">LCGC14_2467430</name>
</gene>
<feature type="transmembrane region" description="Helical" evidence="1">
    <location>
        <begin position="37"/>
        <end position="61"/>
    </location>
</feature>
<keyword evidence="1" id="KW-0472">Membrane</keyword>